<dbReference type="EMBL" id="PZPP01000022">
    <property type="protein sequence ID" value="PTM33521.1"/>
    <property type="molecule type" value="Genomic_DNA"/>
</dbReference>
<dbReference type="Gene3D" id="2.40.50.100">
    <property type="match status" value="1"/>
</dbReference>
<keyword evidence="2" id="KW-0472">Membrane</keyword>
<proteinExistence type="predicted"/>
<dbReference type="PANTHER" id="PTHR30386">
    <property type="entry name" value="MEMBRANE FUSION SUBUNIT OF EMRAB-TOLC MULTIDRUG EFFLUX PUMP"/>
    <property type="match status" value="1"/>
</dbReference>
<keyword evidence="1" id="KW-0175">Coiled coil</keyword>
<reference evidence="3 4" key="1">
    <citation type="submission" date="2018-04" db="EMBL/GenBank/DDBJ databases">
        <title>Genome sequencing reveals highly heavy metal resistance and biotechnology application of the novel Enterobacter cloacae amazonensis isolated from wastewater river in Manaus - Amazonas.</title>
        <authorList>
            <person name="Astolfi M.C.T."/>
            <person name="Carvalho E.B.D.S."/>
            <person name="Lacerda L.B."/>
            <person name="Pinto M.V."/>
            <person name="Nogueira V.B."/>
            <person name="Barros A.M."/>
            <person name="Astolfi-Filho S."/>
        </authorList>
    </citation>
    <scope>NUCLEOTIDE SEQUENCE [LARGE SCALE GENOMIC DNA]</scope>
    <source>
        <strain evidence="4">amazonensis</strain>
    </source>
</reference>
<evidence type="ECO:0000313" key="3">
    <source>
        <dbReference type="EMBL" id="PTM33521.1"/>
    </source>
</evidence>
<name>A0A2T4XUB2_ENTCL</name>
<dbReference type="Proteomes" id="UP000241614">
    <property type="component" value="Unassembled WGS sequence"/>
</dbReference>
<dbReference type="RefSeq" id="WP_108091218.1">
    <property type="nucleotide sequence ID" value="NZ_PZPP01000022.1"/>
</dbReference>
<organism evidence="3 4">
    <name type="scientific">Enterobacter cloacae</name>
    <dbReference type="NCBI Taxonomy" id="550"/>
    <lineage>
        <taxon>Bacteria</taxon>
        <taxon>Pseudomonadati</taxon>
        <taxon>Pseudomonadota</taxon>
        <taxon>Gammaproteobacteria</taxon>
        <taxon>Enterobacterales</taxon>
        <taxon>Enterobacteriaceae</taxon>
        <taxon>Enterobacter</taxon>
        <taxon>Enterobacter cloacae complex</taxon>
    </lineage>
</organism>
<keyword evidence="2" id="KW-0812">Transmembrane</keyword>
<feature type="transmembrane region" description="Helical" evidence="2">
    <location>
        <begin position="20"/>
        <end position="44"/>
    </location>
</feature>
<gene>
    <name evidence="3" type="ORF">DA103_22770</name>
</gene>
<dbReference type="OrthoDB" id="9775513at2"/>
<sequence>MFRKEAIEYQSTRWEGKAVLLPGIPFAFIVLLSLFFIASISIFIAKGSYTRRVIVHGEITTFPGAVNISASMQGTVVKSFVSEGDRIKKGDALFLIHSGVSTQSGLVDENKKKEITLQINSINVMMANFISSKKRTLNALIIQKVHYQSSFNTSSELLVQAERELHQIEKNVNDYRSYQEKGLVTKDQMSSQNALLYQQQSNVSDLVARKSQDQVQVDMLNQQIQSQGADYDHQIYQLEQQKYELEKEKLNTEAEGNYVIEATADGLIDSINTTQGKMIGSGDVLARVQQNIHSPCYIETWVPDEVLPYLAIGQRVNVSYDAFPYEKFGQFRASISAISRVPASKPELLSKQTIAHEFYDDKKSWYKIMIKPDLQSVQVHGKQLSLSQGAKAQISLFLEKRRIYEWLLSPFYEMKMSVTDAGNE</sequence>
<dbReference type="SUPFAM" id="SSF51230">
    <property type="entry name" value="Single hybrid motif"/>
    <property type="match status" value="1"/>
</dbReference>
<dbReference type="Gene3D" id="2.40.30.170">
    <property type="match status" value="1"/>
</dbReference>
<evidence type="ECO:0000256" key="2">
    <source>
        <dbReference type="SAM" id="Phobius"/>
    </source>
</evidence>
<dbReference type="InterPro" id="IPR050739">
    <property type="entry name" value="MFP"/>
</dbReference>
<dbReference type="AlphaFoldDB" id="A0A2T4XUB2"/>
<evidence type="ECO:0000256" key="1">
    <source>
        <dbReference type="SAM" id="Coils"/>
    </source>
</evidence>
<protein>
    <submittedName>
        <fullName evidence="3">Colicin V secretion protein CvaA</fullName>
    </submittedName>
</protein>
<dbReference type="PRINTS" id="PR01490">
    <property type="entry name" value="RTXTOXIND"/>
</dbReference>
<dbReference type="InterPro" id="IPR011053">
    <property type="entry name" value="Single_hybrid_motif"/>
</dbReference>
<keyword evidence="2" id="KW-1133">Transmembrane helix</keyword>
<comment type="caution">
    <text evidence="3">The sequence shown here is derived from an EMBL/GenBank/DDBJ whole genome shotgun (WGS) entry which is preliminary data.</text>
</comment>
<accession>A0A2T4XUB2</accession>
<dbReference type="PANTHER" id="PTHR30386:SF28">
    <property type="entry name" value="EXPORTED PROTEIN"/>
    <property type="match status" value="1"/>
</dbReference>
<feature type="coiled-coil region" evidence="1">
    <location>
        <begin position="151"/>
        <end position="178"/>
    </location>
</feature>
<evidence type="ECO:0000313" key="4">
    <source>
        <dbReference type="Proteomes" id="UP000241614"/>
    </source>
</evidence>